<dbReference type="EC" id="6.3.4.2" evidence="3"/>
<dbReference type="GO" id="GO:0097268">
    <property type="term" value="C:cytoophidium"/>
    <property type="evidence" value="ECO:0007669"/>
    <property type="project" value="TreeGrafter"/>
</dbReference>
<evidence type="ECO:0000313" key="12">
    <source>
        <dbReference type="Proteomes" id="UP000271087"/>
    </source>
</evidence>
<organism evidence="13">
    <name type="scientific">Onchocerca ochengi</name>
    <name type="common">Filarial nematode worm</name>
    <dbReference type="NCBI Taxonomy" id="42157"/>
    <lineage>
        <taxon>Eukaryota</taxon>
        <taxon>Metazoa</taxon>
        <taxon>Ecdysozoa</taxon>
        <taxon>Nematoda</taxon>
        <taxon>Chromadorea</taxon>
        <taxon>Rhabditida</taxon>
        <taxon>Spirurina</taxon>
        <taxon>Spiruromorpha</taxon>
        <taxon>Filarioidea</taxon>
        <taxon>Onchocercidae</taxon>
        <taxon>Onchocerca</taxon>
    </lineage>
</organism>
<dbReference type="STRING" id="42157.A0A182EZJ3"/>
<evidence type="ECO:0000256" key="9">
    <source>
        <dbReference type="ARBA" id="ARBA00047781"/>
    </source>
</evidence>
<keyword evidence="7" id="KW-0315">Glutamine amidotransferase</keyword>
<evidence type="ECO:0000256" key="2">
    <source>
        <dbReference type="ARBA" id="ARBA00007533"/>
    </source>
</evidence>
<evidence type="ECO:0000256" key="1">
    <source>
        <dbReference type="ARBA" id="ARBA00005171"/>
    </source>
</evidence>
<dbReference type="GO" id="GO:0044210">
    <property type="term" value="P:'de novo' CTP biosynthetic process"/>
    <property type="evidence" value="ECO:0007669"/>
    <property type="project" value="UniProtKB-UniPathway"/>
</dbReference>
<dbReference type="InterPro" id="IPR017926">
    <property type="entry name" value="GATASE"/>
</dbReference>
<evidence type="ECO:0000259" key="10">
    <source>
        <dbReference type="Pfam" id="PF00117"/>
    </source>
</evidence>
<dbReference type="Pfam" id="PF00117">
    <property type="entry name" value="GATase"/>
    <property type="match status" value="1"/>
</dbReference>
<reference evidence="13" key="1">
    <citation type="submission" date="2016-06" db="UniProtKB">
        <authorList>
            <consortium name="WormBaseParasite"/>
        </authorList>
    </citation>
    <scope>IDENTIFICATION</scope>
</reference>
<comment type="pathway">
    <text evidence="1">Pyrimidine metabolism; CTP biosynthesis via de novo pathway; CTP from UDP: step 2/2.</text>
</comment>
<dbReference type="SUPFAM" id="SSF52317">
    <property type="entry name" value="Class I glutamine amidotransferase-like"/>
    <property type="match status" value="1"/>
</dbReference>
<dbReference type="GO" id="GO:0042802">
    <property type="term" value="F:identical protein binding"/>
    <property type="evidence" value="ECO:0007669"/>
    <property type="project" value="TreeGrafter"/>
</dbReference>
<dbReference type="EMBL" id="UYRW01016731">
    <property type="protein sequence ID" value="VDN03519.1"/>
    <property type="molecule type" value="Genomic_DNA"/>
</dbReference>
<evidence type="ECO:0000313" key="11">
    <source>
        <dbReference type="EMBL" id="VDN03519.1"/>
    </source>
</evidence>
<dbReference type="AlphaFoldDB" id="A0A182EZJ3"/>
<gene>
    <name evidence="11" type="ORF">NOO_LOCUS13602</name>
</gene>
<evidence type="ECO:0000256" key="6">
    <source>
        <dbReference type="ARBA" id="ARBA00022840"/>
    </source>
</evidence>
<evidence type="ECO:0000256" key="5">
    <source>
        <dbReference type="ARBA" id="ARBA00022741"/>
    </source>
</evidence>
<feature type="domain" description="Glutamine amidotransferase" evidence="10">
    <location>
        <begin position="21"/>
        <end position="58"/>
    </location>
</feature>
<keyword evidence="4" id="KW-0436">Ligase</keyword>
<dbReference type="PANTHER" id="PTHR11550">
    <property type="entry name" value="CTP SYNTHASE"/>
    <property type="match status" value="1"/>
</dbReference>
<dbReference type="PANTHER" id="PTHR11550:SF0">
    <property type="entry name" value="CTP SYNTHASE-RELATED"/>
    <property type="match status" value="1"/>
</dbReference>
<protein>
    <recommendedName>
        <fullName evidence="3">CTP synthase (glutamine hydrolyzing)</fullName>
        <ecNumber evidence="3">6.3.4.2</ecNumber>
    </recommendedName>
</protein>
<dbReference type="GO" id="GO:0005524">
    <property type="term" value="F:ATP binding"/>
    <property type="evidence" value="ECO:0007669"/>
    <property type="project" value="UniProtKB-KW"/>
</dbReference>
<keyword evidence="8" id="KW-0665">Pyrimidine biosynthesis</keyword>
<evidence type="ECO:0000256" key="4">
    <source>
        <dbReference type="ARBA" id="ARBA00022598"/>
    </source>
</evidence>
<reference evidence="11 12" key="2">
    <citation type="submission" date="2018-08" db="EMBL/GenBank/DDBJ databases">
        <authorList>
            <person name="Laetsch R D."/>
            <person name="Stevens L."/>
            <person name="Kumar S."/>
            <person name="Blaxter L. M."/>
        </authorList>
    </citation>
    <scope>NUCLEOTIDE SEQUENCE [LARGE SCALE GENOMIC DNA]</scope>
</reference>
<dbReference type="GO" id="GO:0003883">
    <property type="term" value="F:CTP synthase activity"/>
    <property type="evidence" value="ECO:0007669"/>
    <property type="project" value="UniProtKB-EC"/>
</dbReference>
<dbReference type="WBParaSite" id="nOo.2.0.1.t13602-RA">
    <property type="protein sequence ID" value="nOo.2.0.1.t13602-RA"/>
    <property type="gene ID" value="nOo.2.0.1.g13602"/>
</dbReference>
<dbReference type="OrthoDB" id="5819048at2759"/>
<evidence type="ECO:0000313" key="13">
    <source>
        <dbReference type="WBParaSite" id="nOo.2.0.1.t13602-RA"/>
    </source>
</evidence>
<dbReference type="InterPro" id="IPR029062">
    <property type="entry name" value="Class_I_gatase-like"/>
</dbReference>
<dbReference type="Gene3D" id="3.40.50.880">
    <property type="match status" value="1"/>
</dbReference>
<evidence type="ECO:0000256" key="3">
    <source>
        <dbReference type="ARBA" id="ARBA00012291"/>
    </source>
</evidence>
<dbReference type="Proteomes" id="UP000271087">
    <property type="component" value="Unassembled WGS sequence"/>
</dbReference>
<evidence type="ECO:0000256" key="8">
    <source>
        <dbReference type="ARBA" id="ARBA00022975"/>
    </source>
</evidence>
<comment type="catalytic activity">
    <reaction evidence="9">
        <text>UTP + L-glutamine + ATP + H2O = CTP + L-glutamate + ADP + phosphate + 2 H(+)</text>
        <dbReference type="Rhea" id="RHEA:26426"/>
        <dbReference type="ChEBI" id="CHEBI:15377"/>
        <dbReference type="ChEBI" id="CHEBI:15378"/>
        <dbReference type="ChEBI" id="CHEBI:29985"/>
        <dbReference type="ChEBI" id="CHEBI:30616"/>
        <dbReference type="ChEBI" id="CHEBI:37563"/>
        <dbReference type="ChEBI" id="CHEBI:43474"/>
        <dbReference type="ChEBI" id="CHEBI:46398"/>
        <dbReference type="ChEBI" id="CHEBI:58359"/>
        <dbReference type="ChEBI" id="CHEBI:456216"/>
        <dbReference type="EC" id="6.3.4.2"/>
    </reaction>
</comment>
<comment type="similarity">
    <text evidence="2">Belongs to the CTP synthase family.</text>
</comment>
<dbReference type="GO" id="GO:0019856">
    <property type="term" value="P:pyrimidine nucleobase biosynthetic process"/>
    <property type="evidence" value="ECO:0007669"/>
    <property type="project" value="TreeGrafter"/>
</dbReference>
<dbReference type="GO" id="GO:0005737">
    <property type="term" value="C:cytoplasm"/>
    <property type="evidence" value="ECO:0007669"/>
    <property type="project" value="TreeGrafter"/>
</dbReference>
<keyword evidence="6" id="KW-0067">ATP-binding</keyword>
<sequence>EVLLSKIEDLCRAENEAGTTSVRMEIFELQGHPYFVGVQFHPEYLSHPLQPSPPFFGLICAASGQLESFLRGSKIPSPMNILKAAENYVNVYIFCYLFLGTY</sequence>
<keyword evidence="5" id="KW-0547">Nucleotide-binding</keyword>
<evidence type="ECO:0000256" key="7">
    <source>
        <dbReference type="ARBA" id="ARBA00022962"/>
    </source>
</evidence>
<dbReference type="InterPro" id="IPR004468">
    <property type="entry name" value="CTP_synthase"/>
</dbReference>
<proteinExistence type="inferred from homology"/>
<name>A0A182EZJ3_ONCOC</name>
<accession>A0A182EZJ3</accession>
<keyword evidence="12" id="KW-1185">Reference proteome</keyword>
<dbReference type="UniPathway" id="UPA00159">
    <property type="reaction ID" value="UER00277"/>
</dbReference>